<evidence type="ECO:0000256" key="3">
    <source>
        <dbReference type="SAM" id="MobiDB-lite"/>
    </source>
</evidence>
<dbReference type="InterPro" id="IPR020476">
    <property type="entry name" value="Nudix_hydrolase"/>
</dbReference>
<dbReference type="OrthoDB" id="276276at2759"/>
<dbReference type="SUPFAM" id="SSF55811">
    <property type="entry name" value="Nudix"/>
    <property type="match status" value="1"/>
</dbReference>
<comment type="similarity">
    <text evidence="2">Belongs to the Nudix hydrolase family.</text>
</comment>
<organism evidence="5 6">
    <name type="scientific">Heliocybe sulcata</name>
    <dbReference type="NCBI Taxonomy" id="5364"/>
    <lineage>
        <taxon>Eukaryota</taxon>
        <taxon>Fungi</taxon>
        <taxon>Dikarya</taxon>
        <taxon>Basidiomycota</taxon>
        <taxon>Agaricomycotina</taxon>
        <taxon>Agaricomycetes</taxon>
        <taxon>Gloeophyllales</taxon>
        <taxon>Gloeophyllaceae</taxon>
        <taxon>Heliocybe</taxon>
    </lineage>
</organism>
<evidence type="ECO:0000313" key="6">
    <source>
        <dbReference type="Proteomes" id="UP000305948"/>
    </source>
</evidence>
<dbReference type="PROSITE" id="PS51462">
    <property type="entry name" value="NUDIX"/>
    <property type="match status" value="1"/>
</dbReference>
<dbReference type="Proteomes" id="UP000305948">
    <property type="component" value="Unassembled WGS sequence"/>
</dbReference>
<dbReference type="PRINTS" id="PR00502">
    <property type="entry name" value="NUDIXFAMILY"/>
</dbReference>
<dbReference type="EMBL" id="ML213520">
    <property type="protein sequence ID" value="TFK48205.1"/>
    <property type="molecule type" value="Genomic_DNA"/>
</dbReference>
<feature type="domain" description="Nudix hydrolase" evidence="4">
    <location>
        <begin position="46"/>
        <end position="202"/>
    </location>
</feature>
<dbReference type="InterPro" id="IPR051325">
    <property type="entry name" value="Nudix_hydrolase_domain"/>
</dbReference>
<dbReference type="AlphaFoldDB" id="A0A5C3MTQ3"/>
<accession>A0A5C3MTQ3</accession>
<proteinExistence type="inferred from homology"/>
<reference evidence="5 6" key="1">
    <citation type="journal article" date="2019" name="Nat. Ecol. Evol.">
        <title>Megaphylogeny resolves global patterns of mushroom evolution.</title>
        <authorList>
            <person name="Varga T."/>
            <person name="Krizsan K."/>
            <person name="Foldi C."/>
            <person name="Dima B."/>
            <person name="Sanchez-Garcia M."/>
            <person name="Sanchez-Ramirez S."/>
            <person name="Szollosi G.J."/>
            <person name="Szarkandi J.G."/>
            <person name="Papp V."/>
            <person name="Albert L."/>
            <person name="Andreopoulos W."/>
            <person name="Angelini C."/>
            <person name="Antonin V."/>
            <person name="Barry K.W."/>
            <person name="Bougher N.L."/>
            <person name="Buchanan P."/>
            <person name="Buyck B."/>
            <person name="Bense V."/>
            <person name="Catcheside P."/>
            <person name="Chovatia M."/>
            <person name="Cooper J."/>
            <person name="Damon W."/>
            <person name="Desjardin D."/>
            <person name="Finy P."/>
            <person name="Geml J."/>
            <person name="Haridas S."/>
            <person name="Hughes K."/>
            <person name="Justo A."/>
            <person name="Karasinski D."/>
            <person name="Kautmanova I."/>
            <person name="Kiss B."/>
            <person name="Kocsube S."/>
            <person name="Kotiranta H."/>
            <person name="LaButti K.M."/>
            <person name="Lechner B.E."/>
            <person name="Liimatainen K."/>
            <person name="Lipzen A."/>
            <person name="Lukacs Z."/>
            <person name="Mihaltcheva S."/>
            <person name="Morgado L.N."/>
            <person name="Niskanen T."/>
            <person name="Noordeloos M.E."/>
            <person name="Ohm R.A."/>
            <person name="Ortiz-Santana B."/>
            <person name="Ovrebo C."/>
            <person name="Racz N."/>
            <person name="Riley R."/>
            <person name="Savchenko A."/>
            <person name="Shiryaev A."/>
            <person name="Soop K."/>
            <person name="Spirin V."/>
            <person name="Szebenyi C."/>
            <person name="Tomsovsky M."/>
            <person name="Tulloss R.E."/>
            <person name="Uehling J."/>
            <person name="Grigoriev I.V."/>
            <person name="Vagvolgyi C."/>
            <person name="Papp T."/>
            <person name="Martin F.M."/>
            <person name="Miettinen O."/>
            <person name="Hibbett D.S."/>
            <person name="Nagy L.G."/>
        </authorList>
    </citation>
    <scope>NUCLEOTIDE SEQUENCE [LARGE SCALE GENOMIC DNA]</scope>
    <source>
        <strain evidence="5 6">OMC1185</strain>
    </source>
</reference>
<gene>
    <name evidence="5" type="ORF">OE88DRAFT_557685</name>
</gene>
<dbReference type="PROSITE" id="PS00893">
    <property type="entry name" value="NUDIX_BOX"/>
    <property type="match status" value="1"/>
</dbReference>
<dbReference type="Gene3D" id="3.90.79.10">
    <property type="entry name" value="Nucleoside Triphosphate Pyrophosphohydrolase"/>
    <property type="match status" value="1"/>
</dbReference>
<dbReference type="Pfam" id="PF00293">
    <property type="entry name" value="NUDIX"/>
    <property type="match status" value="1"/>
</dbReference>
<evidence type="ECO:0000259" key="4">
    <source>
        <dbReference type="PROSITE" id="PS51462"/>
    </source>
</evidence>
<sequence length="244" mass="26877">MLPVRNPFARRRPAQPPAQPHATIAPPTFSHYSTPAVPNSLWFASDFLLGAGMVVIQPSTQRIVLIHDGSTGLWILPKGRKDIGESLEQAALREAYEETGYRSQFLPLLSGSRAPAPGSLRNAEATTEPIYVSTIRFGREYGGHGGEYLTFWYVGYIDEDAVREENTGMIDEKQYVSHLLTPQQALERLGDATIEAQILQMAWHLFGLTYLSSTEDGQADQEPSPPKATASASSQGHRNRRQGA</sequence>
<feature type="region of interest" description="Disordered" evidence="3">
    <location>
        <begin position="1"/>
        <end position="27"/>
    </location>
</feature>
<dbReference type="GO" id="GO:0006167">
    <property type="term" value="P:AMP biosynthetic process"/>
    <property type="evidence" value="ECO:0007669"/>
    <property type="project" value="TreeGrafter"/>
</dbReference>
<dbReference type="InterPro" id="IPR000086">
    <property type="entry name" value="NUDIX_hydrolase_dom"/>
</dbReference>
<dbReference type="PANTHER" id="PTHR21340">
    <property type="entry name" value="DIADENOSINE 5,5-P1,P4-TETRAPHOSPHATE PYROPHOSPHOHYDROLASE MUTT"/>
    <property type="match status" value="1"/>
</dbReference>
<keyword evidence="1 2" id="KW-0378">Hydrolase</keyword>
<evidence type="ECO:0000256" key="1">
    <source>
        <dbReference type="ARBA" id="ARBA00022801"/>
    </source>
</evidence>
<feature type="region of interest" description="Disordered" evidence="3">
    <location>
        <begin position="214"/>
        <end position="244"/>
    </location>
</feature>
<dbReference type="GO" id="GO:0004081">
    <property type="term" value="F:bis(5'-nucleosyl)-tetraphosphatase (asymmetrical) activity"/>
    <property type="evidence" value="ECO:0007669"/>
    <property type="project" value="TreeGrafter"/>
</dbReference>
<dbReference type="InterPro" id="IPR015797">
    <property type="entry name" value="NUDIX_hydrolase-like_dom_sf"/>
</dbReference>
<dbReference type="PANTHER" id="PTHR21340:SF0">
    <property type="entry name" value="BIS(5'-NUCLEOSYL)-TETRAPHOSPHATASE [ASYMMETRICAL]"/>
    <property type="match status" value="1"/>
</dbReference>
<keyword evidence="6" id="KW-1185">Reference proteome</keyword>
<dbReference type="GO" id="GO:0006754">
    <property type="term" value="P:ATP biosynthetic process"/>
    <property type="evidence" value="ECO:0007669"/>
    <property type="project" value="TreeGrafter"/>
</dbReference>
<protein>
    <recommendedName>
        <fullName evidence="4">Nudix hydrolase domain-containing protein</fullName>
    </recommendedName>
</protein>
<evidence type="ECO:0000313" key="5">
    <source>
        <dbReference type="EMBL" id="TFK48205.1"/>
    </source>
</evidence>
<dbReference type="InterPro" id="IPR020084">
    <property type="entry name" value="NUDIX_hydrolase_CS"/>
</dbReference>
<evidence type="ECO:0000256" key="2">
    <source>
        <dbReference type="RuleBase" id="RU003476"/>
    </source>
</evidence>
<name>A0A5C3MTQ3_9AGAM</name>